<dbReference type="InterPro" id="IPR003439">
    <property type="entry name" value="ABC_transporter-like_ATP-bd"/>
</dbReference>
<dbReference type="EMBL" id="BMHF01000007">
    <property type="protein sequence ID" value="GGA36873.1"/>
    <property type="molecule type" value="Genomic_DNA"/>
</dbReference>
<organism evidence="12 13">
    <name type="scientific">Paenibacillus physcomitrellae</name>
    <dbReference type="NCBI Taxonomy" id="1619311"/>
    <lineage>
        <taxon>Bacteria</taxon>
        <taxon>Bacillati</taxon>
        <taxon>Bacillota</taxon>
        <taxon>Bacilli</taxon>
        <taxon>Bacillales</taxon>
        <taxon>Paenibacillaceae</taxon>
        <taxon>Paenibacillus</taxon>
    </lineage>
</organism>
<dbReference type="SMART" id="SM00382">
    <property type="entry name" value="AAA"/>
    <property type="match status" value="1"/>
</dbReference>
<evidence type="ECO:0000256" key="3">
    <source>
        <dbReference type="ARBA" id="ARBA00022448"/>
    </source>
</evidence>
<keyword evidence="7 12" id="KW-0067">ATP-binding</keyword>
<keyword evidence="13" id="KW-1185">Reference proteome</keyword>
<comment type="similarity">
    <text evidence="2">Belongs to the ABC transporter superfamily.</text>
</comment>
<dbReference type="PANTHER" id="PTHR43297">
    <property type="entry name" value="OLIGOPEPTIDE TRANSPORT ATP-BINDING PROTEIN APPD"/>
    <property type="match status" value="1"/>
</dbReference>
<evidence type="ECO:0000313" key="13">
    <source>
        <dbReference type="Proteomes" id="UP000609323"/>
    </source>
</evidence>
<evidence type="ECO:0000256" key="10">
    <source>
        <dbReference type="SAM" id="MobiDB-lite"/>
    </source>
</evidence>
<evidence type="ECO:0000256" key="8">
    <source>
        <dbReference type="ARBA" id="ARBA00022967"/>
    </source>
</evidence>
<evidence type="ECO:0000256" key="1">
    <source>
        <dbReference type="ARBA" id="ARBA00004202"/>
    </source>
</evidence>
<sequence>MTKTAPEKTGQAEDEIRKPEPAPDQTVLRVENLKVRFPVERGLLKAVNGVSFQVSKGKTLGIVGESGCGKSITGKAILGIQPKKTKVSGSVWLGDTDLLKLKPDGREIRAIRGSKIAMIFQEPMAAFSPLYTVGNQIMESILLHRTRNKREALELTIDMLRRVGIANPEKRFYQYPHEFSGGMMQRAMIAMALSCDPEVLIADEPTTALDVTIQAQVLALMKELQQQFGMAILFITHDLGIVAEMCDEVAVMYLGKVVEQAPVREIYRNPKHPYTQGLLRSIPSLDRTVERLESIEGTVPVPLNMPPMCGFYERCSQRIPGVCNVQNPEAVQLSDRHTASCFLYGPEASGGEERRNEHVVNA</sequence>
<feature type="compositionally biased region" description="Basic and acidic residues" evidence="10">
    <location>
        <begin position="10"/>
        <end position="21"/>
    </location>
</feature>
<proteinExistence type="inferred from homology"/>
<dbReference type="InterPro" id="IPR027417">
    <property type="entry name" value="P-loop_NTPase"/>
</dbReference>
<keyword evidence="6" id="KW-0547">Nucleotide-binding</keyword>
<evidence type="ECO:0000256" key="2">
    <source>
        <dbReference type="ARBA" id="ARBA00005417"/>
    </source>
</evidence>
<dbReference type="GO" id="GO:0005524">
    <property type="term" value="F:ATP binding"/>
    <property type="evidence" value="ECO:0007669"/>
    <property type="project" value="UniProtKB-KW"/>
</dbReference>
<dbReference type="PROSITE" id="PS50893">
    <property type="entry name" value="ABC_TRANSPORTER_2"/>
    <property type="match status" value="1"/>
</dbReference>
<keyword evidence="5" id="KW-0997">Cell inner membrane</keyword>
<evidence type="ECO:0000256" key="6">
    <source>
        <dbReference type="ARBA" id="ARBA00022741"/>
    </source>
</evidence>
<accession>A0ABQ1G5P9</accession>
<feature type="region of interest" description="Disordered" evidence="10">
    <location>
        <begin position="1"/>
        <end position="22"/>
    </location>
</feature>
<gene>
    <name evidence="12" type="ORF">GCM10010917_22490</name>
</gene>
<evidence type="ECO:0000256" key="7">
    <source>
        <dbReference type="ARBA" id="ARBA00022840"/>
    </source>
</evidence>
<dbReference type="SUPFAM" id="SSF52540">
    <property type="entry name" value="P-loop containing nucleoside triphosphate hydrolases"/>
    <property type="match status" value="1"/>
</dbReference>
<reference evidence="13" key="1">
    <citation type="journal article" date="2019" name="Int. J. Syst. Evol. Microbiol.">
        <title>The Global Catalogue of Microorganisms (GCM) 10K type strain sequencing project: providing services to taxonomists for standard genome sequencing and annotation.</title>
        <authorList>
            <consortium name="The Broad Institute Genomics Platform"/>
            <consortium name="The Broad Institute Genome Sequencing Center for Infectious Disease"/>
            <person name="Wu L."/>
            <person name="Ma J."/>
        </authorList>
    </citation>
    <scope>NUCLEOTIDE SEQUENCE [LARGE SCALE GENOMIC DNA]</scope>
    <source>
        <strain evidence="13">CGMCC 1.15044</strain>
    </source>
</reference>
<protein>
    <submittedName>
        <fullName evidence="12">Dipeptide/oligopeptide/nickel ABC transporter ATP-binding protein</fullName>
    </submittedName>
</protein>
<evidence type="ECO:0000256" key="4">
    <source>
        <dbReference type="ARBA" id="ARBA00022475"/>
    </source>
</evidence>
<dbReference type="InterPro" id="IPR003593">
    <property type="entry name" value="AAA+_ATPase"/>
</dbReference>
<comment type="subcellular location">
    <subcellularLocation>
        <location evidence="1">Cell membrane</location>
        <topology evidence="1">Peripheral membrane protein</topology>
    </subcellularLocation>
</comment>
<keyword evidence="8" id="KW-1278">Translocase</keyword>
<evidence type="ECO:0000256" key="5">
    <source>
        <dbReference type="ARBA" id="ARBA00022519"/>
    </source>
</evidence>
<dbReference type="InterPro" id="IPR017871">
    <property type="entry name" value="ABC_transporter-like_CS"/>
</dbReference>
<evidence type="ECO:0000256" key="9">
    <source>
        <dbReference type="ARBA" id="ARBA00023136"/>
    </source>
</evidence>
<dbReference type="NCBIfam" id="TIGR01727">
    <property type="entry name" value="oligo_HPY"/>
    <property type="match status" value="1"/>
</dbReference>
<dbReference type="CDD" id="cd03257">
    <property type="entry name" value="ABC_NikE_OppD_transporters"/>
    <property type="match status" value="1"/>
</dbReference>
<keyword evidence="3" id="KW-0813">Transport</keyword>
<dbReference type="InterPro" id="IPR050388">
    <property type="entry name" value="ABC_Ni/Peptide_Import"/>
</dbReference>
<dbReference type="Pfam" id="PF00005">
    <property type="entry name" value="ABC_tran"/>
    <property type="match status" value="1"/>
</dbReference>
<name>A0ABQ1G5P9_9BACL</name>
<dbReference type="Proteomes" id="UP000609323">
    <property type="component" value="Unassembled WGS sequence"/>
</dbReference>
<keyword evidence="4" id="KW-1003">Cell membrane</keyword>
<dbReference type="PANTHER" id="PTHR43297:SF14">
    <property type="entry name" value="ATPASE AAA-TYPE CORE DOMAIN-CONTAINING PROTEIN"/>
    <property type="match status" value="1"/>
</dbReference>
<evidence type="ECO:0000259" key="11">
    <source>
        <dbReference type="PROSITE" id="PS50893"/>
    </source>
</evidence>
<dbReference type="Pfam" id="PF08352">
    <property type="entry name" value="oligo_HPY"/>
    <property type="match status" value="1"/>
</dbReference>
<evidence type="ECO:0000313" key="12">
    <source>
        <dbReference type="EMBL" id="GGA36873.1"/>
    </source>
</evidence>
<dbReference type="RefSeq" id="WP_094095629.1">
    <property type="nucleotide sequence ID" value="NZ_BMHF01000007.1"/>
</dbReference>
<feature type="domain" description="ABC transporter" evidence="11">
    <location>
        <begin position="28"/>
        <end position="279"/>
    </location>
</feature>
<keyword evidence="9" id="KW-0472">Membrane</keyword>
<comment type="caution">
    <text evidence="12">The sequence shown here is derived from an EMBL/GenBank/DDBJ whole genome shotgun (WGS) entry which is preliminary data.</text>
</comment>
<dbReference type="InterPro" id="IPR013563">
    <property type="entry name" value="Oligopep_ABC_C"/>
</dbReference>
<dbReference type="Gene3D" id="3.40.50.300">
    <property type="entry name" value="P-loop containing nucleotide triphosphate hydrolases"/>
    <property type="match status" value="1"/>
</dbReference>
<dbReference type="PROSITE" id="PS00211">
    <property type="entry name" value="ABC_TRANSPORTER_1"/>
    <property type="match status" value="1"/>
</dbReference>